<proteinExistence type="predicted"/>
<evidence type="ECO:0000313" key="2">
    <source>
        <dbReference type="Proteomes" id="UP000265566"/>
    </source>
</evidence>
<accession>A0A396IKK7</accession>
<dbReference type="PANTHER" id="PTHR36617">
    <property type="entry name" value="PROTEIN, PUTATIVE-RELATED"/>
    <property type="match status" value="1"/>
</dbReference>
<comment type="caution">
    <text evidence="1">The sequence shown here is derived from an EMBL/GenBank/DDBJ whole genome shotgun (WGS) entry which is preliminary data.</text>
</comment>
<dbReference type="PANTHER" id="PTHR36617:SF5">
    <property type="entry name" value="OS05G0421675 PROTEIN"/>
    <property type="match status" value="1"/>
</dbReference>
<organism evidence="1 2">
    <name type="scientific">Medicago truncatula</name>
    <name type="common">Barrel medic</name>
    <name type="synonym">Medicago tribuloides</name>
    <dbReference type="NCBI Taxonomy" id="3880"/>
    <lineage>
        <taxon>Eukaryota</taxon>
        <taxon>Viridiplantae</taxon>
        <taxon>Streptophyta</taxon>
        <taxon>Embryophyta</taxon>
        <taxon>Tracheophyta</taxon>
        <taxon>Spermatophyta</taxon>
        <taxon>Magnoliopsida</taxon>
        <taxon>eudicotyledons</taxon>
        <taxon>Gunneridae</taxon>
        <taxon>Pentapetalae</taxon>
        <taxon>rosids</taxon>
        <taxon>fabids</taxon>
        <taxon>Fabales</taxon>
        <taxon>Fabaceae</taxon>
        <taxon>Papilionoideae</taxon>
        <taxon>50 kb inversion clade</taxon>
        <taxon>NPAAA clade</taxon>
        <taxon>Hologalegina</taxon>
        <taxon>IRL clade</taxon>
        <taxon>Trifolieae</taxon>
        <taxon>Medicago</taxon>
    </lineage>
</organism>
<reference evidence="2" key="1">
    <citation type="journal article" date="2018" name="Nat. Plants">
        <title>Whole-genome landscape of Medicago truncatula symbiotic genes.</title>
        <authorList>
            <person name="Pecrix Y."/>
            <person name="Staton S.E."/>
            <person name="Sallet E."/>
            <person name="Lelandais-Briere C."/>
            <person name="Moreau S."/>
            <person name="Carrere S."/>
            <person name="Blein T."/>
            <person name="Jardinaud M.F."/>
            <person name="Latrasse D."/>
            <person name="Zouine M."/>
            <person name="Zahm M."/>
            <person name="Kreplak J."/>
            <person name="Mayjonade B."/>
            <person name="Satge C."/>
            <person name="Perez M."/>
            <person name="Cauet S."/>
            <person name="Marande W."/>
            <person name="Chantry-Darmon C."/>
            <person name="Lopez-Roques C."/>
            <person name="Bouchez O."/>
            <person name="Berard A."/>
            <person name="Debelle F."/>
            <person name="Munos S."/>
            <person name="Bendahmane A."/>
            <person name="Berges H."/>
            <person name="Niebel A."/>
            <person name="Buitink J."/>
            <person name="Frugier F."/>
            <person name="Benhamed M."/>
            <person name="Crespi M."/>
            <person name="Gouzy J."/>
            <person name="Gamas P."/>
        </authorList>
    </citation>
    <scope>NUCLEOTIDE SEQUENCE [LARGE SCALE GENOMIC DNA]</scope>
    <source>
        <strain evidence="2">cv. Jemalong A17</strain>
    </source>
</reference>
<evidence type="ECO:0000313" key="1">
    <source>
        <dbReference type="EMBL" id="RHN65268.1"/>
    </source>
</evidence>
<name>A0A396IKK7_MEDTR</name>
<protein>
    <submittedName>
        <fullName evidence="1">Uncharacterized protein</fullName>
    </submittedName>
</protein>
<dbReference type="EMBL" id="PSQE01000003">
    <property type="protein sequence ID" value="RHN65268.1"/>
    <property type="molecule type" value="Genomic_DNA"/>
</dbReference>
<dbReference type="Proteomes" id="UP000265566">
    <property type="component" value="Chromosome 3"/>
</dbReference>
<dbReference type="Gramene" id="rna13089">
    <property type="protein sequence ID" value="RHN65268.1"/>
    <property type="gene ID" value="gene13089"/>
</dbReference>
<gene>
    <name evidence="1" type="ORF">MtrunA17_Chr3g0078071</name>
</gene>
<dbReference type="AlphaFoldDB" id="A0A396IKK7"/>
<sequence length="42" mass="4691">MGNGRGTSFWYDNWVGNVPLKVRFPRLFDLTVDRGIGGGYGD</sequence>